<keyword evidence="2 8" id="KW-0813">Transport</keyword>
<keyword evidence="4 8" id="KW-0812">Transmembrane</keyword>
<gene>
    <name evidence="12" type="ORF">N4G62_11150</name>
</gene>
<dbReference type="CDD" id="cd01347">
    <property type="entry name" value="ligand_gated_channel"/>
    <property type="match status" value="1"/>
</dbReference>
<dbReference type="InterPro" id="IPR012910">
    <property type="entry name" value="Plug_dom"/>
</dbReference>
<keyword evidence="7 8" id="KW-0998">Cell outer membrane</keyword>
<dbReference type="InterPro" id="IPR000531">
    <property type="entry name" value="Beta-barrel_TonB"/>
</dbReference>
<dbReference type="Proteomes" id="UP001292182">
    <property type="component" value="Unassembled WGS sequence"/>
</dbReference>
<evidence type="ECO:0000256" key="4">
    <source>
        <dbReference type="ARBA" id="ARBA00022692"/>
    </source>
</evidence>
<dbReference type="SUPFAM" id="SSF56935">
    <property type="entry name" value="Porins"/>
    <property type="match status" value="1"/>
</dbReference>
<dbReference type="PROSITE" id="PS52016">
    <property type="entry name" value="TONB_DEPENDENT_REC_3"/>
    <property type="match status" value="1"/>
</dbReference>
<comment type="similarity">
    <text evidence="8 9">Belongs to the TonB-dependent receptor family.</text>
</comment>
<evidence type="ECO:0000313" key="13">
    <source>
        <dbReference type="Proteomes" id="UP001292182"/>
    </source>
</evidence>
<evidence type="ECO:0000313" key="12">
    <source>
        <dbReference type="EMBL" id="MDZ7282584.1"/>
    </source>
</evidence>
<dbReference type="PANTHER" id="PTHR32552:SF84">
    <property type="entry name" value="TONB-DEPENDENT RECEPTOR-RELATED"/>
    <property type="match status" value="1"/>
</dbReference>
<feature type="domain" description="TonB-dependent receptor plug" evidence="11">
    <location>
        <begin position="39"/>
        <end position="140"/>
    </location>
</feature>
<organism evidence="12 13">
    <name type="scientific">Sphingomonas sanguinis</name>
    <dbReference type="NCBI Taxonomy" id="33051"/>
    <lineage>
        <taxon>Bacteria</taxon>
        <taxon>Pseudomonadati</taxon>
        <taxon>Pseudomonadota</taxon>
        <taxon>Alphaproteobacteria</taxon>
        <taxon>Sphingomonadales</taxon>
        <taxon>Sphingomonadaceae</taxon>
        <taxon>Sphingomonas</taxon>
    </lineage>
</organism>
<proteinExistence type="inferred from homology"/>
<keyword evidence="3 8" id="KW-1134">Transmembrane beta strand</keyword>
<evidence type="ECO:0000256" key="8">
    <source>
        <dbReference type="PROSITE-ProRule" id="PRU01360"/>
    </source>
</evidence>
<evidence type="ECO:0000259" key="11">
    <source>
        <dbReference type="Pfam" id="PF07715"/>
    </source>
</evidence>
<dbReference type="InterPro" id="IPR037066">
    <property type="entry name" value="Plug_dom_sf"/>
</dbReference>
<evidence type="ECO:0000256" key="2">
    <source>
        <dbReference type="ARBA" id="ARBA00022448"/>
    </source>
</evidence>
<evidence type="ECO:0000256" key="7">
    <source>
        <dbReference type="ARBA" id="ARBA00023237"/>
    </source>
</evidence>
<comment type="subcellular location">
    <subcellularLocation>
        <location evidence="1 8">Cell outer membrane</location>
        <topology evidence="1 8">Multi-pass membrane protein</topology>
    </subcellularLocation>
</comment>
<dbReference type="EMBL" id="JAOBTW010000010">
    <property type="protein sequence ID" value="MDZ7282584.1"/>
    <property type="molecule type" value="Genomic_DNA"/>
</dbReference>
<accession>A0ABU5LRL7</accession>
<evidence type="ECO:0000256" key="3">
    <source>
        <dbReference type="ARBA" id="ARBA00022452"/>
    </source>
</evidence>
<keyword evidence="13" id="KW-1185">Reference proteome</keyword>
<dbReference type="InterPro" id="IPR039426">
    <property type="entry name" value="TonB-dep_rcpt-like"/>
</dbReference>
<dbReference type="Pfam" id="PF07715">
    <property type="entry name" value="Plug"/>
    <property type="match status" value="1"/>
</dbReference>
<keyword evidence="6 8" id="KW-0472">Membrane</keyword>
<evidence type="ECO:0000256" key="5">
    <source>
        <dbReference type="ARBA" id="ARBA00023077"/>
    </source>
</evidence>
<dbReference type="InterPro" id="IPR036942">
    <property type="entry name" value="Beta-barrel_TonB_sf"/>
</dbReference>
<dbReference type="PANTHER" id="PTHR32552">
    <property type="entry name" value="FERRICHROME IRON RECEPTOR-RELATED"/>
    <property type="match status" value="1"/>
</dbReference>
<protein>
    <submittedName>
        <fullName evidence="12">TonB-dependent receptor</fullName>
    </submittedName>
</protein>
<name>A0ABU5LRL7_9SPHN</name>
<reference evidence="13" key="1">
    <citation type="submission" date="2023-07" db="EMBL/GenBank/DDBJ databases">
        <title>Whole genome sequence analysis of rice epiphytic Sphingomonas sanguinis OsEp_Plm_15B2.</title>
        <authorList>
            <person name="Sahu K.P."/>
            <person name="Asharani P."/>
            <person name="Reddy B."/>
            <person name="Kumar A."/>
        </authorList>
    </citation>
    <scope>NUCLEOTIDE SEQUENCE [LARGE SCALE GENOMIC DNA]</scope>
    <source>
        <strain evidence="13">OsEp_Plm_15B2</strain>
    </source>
</reference>
<evidence type="ECO:0000259" key="10">
    <source>
        <dbReference type="Pfam" id="PF00593"/>
    </source>
</evidence>
<comment type="caution">
    <text evidence="12">The sequence shown here is derived from an EMBL/GenBank/DDBJ whole genome shotgun (WGS) entry which is preliminary data.</text>
</comment>
<feature type="domain" description="TonB-dependent receptor-like beta-barrel" evidence="10">
    <location>
        <begin position="262"/>
        <end position="682"/>
    </location>
</feature>
<evidence type="ECO:0000256" key="6">
    <source>
        <dbReference type="ARBA" id="ARBA00023136"/>
    </source>
</evidence>
<dbReference type="Pfam" id="PF00593">
    <property type="entry name" value="TonB_dep_Rec_b-barrel"/>
    <property type="match status" value="1"/>
</dbReference>
<sequence>MPDNLSAQTAPPASPTIVVTAERSLDTSAGAASRLPLSIRETPASIEILTQDELQRRGVRTAREAFDQVVGAIAGNVPGNPAVVTMRGFAGNTVSILQDGVRIAASTITQRDSNIWHYDRIEVLKGPASVLYGEGALAGVINKVTRKPALGERTLDLMLSGGSFDTLFAGGGVNLPVSPTIALRADASYQRSDSLYDVDHNASVSAGLTASALFQPSDRLSLLVAIDHFEDRYDATYQGLPLIPARYALDPSDAVRSSAGLVADRSLRHRNYNPQGAWSGANETTVRSRLDWTIGDGWTAALDLTGYTADRAFLLADTQSFVAPNARFPGGSIRQSYQDFRHDHHFWNVRGVIGRDGRIAGLRHRFSLGAEYNATDFTSLRQQAPLGILPDVDLSNPALIVAPTSPSVFTSGNVTFRSRLKQAALFAEDAVNLTARWLLVGGVRWDHIALDRATIQNVGGATDRNAPRFDPVSWRAGTTWDAVRGVTLYAQYTTAVSPVSTILLASIANSRFRLTKGHAVEAGFKASGWGNRATLTGAVYRIVQSDILTRDPANPALSVQGGRQSSRGIELTGELRPSPPLRLTAGASWTDARYDQLSELVGGVRIDRSGNRPINVPDTTLFASAFYTLSHDVTLGGILRQAGGFYTDTANSIHVAGHTLLDASLSVPVGPHTSLTLRGRNLTNRFYGEYSGYPSTNVYIGAPRSFDIALTARL</sequence>
<dbReference type="Gene3D" id="2.170.130.10">
    <property type="entry name" value="TonB-dependent receptor, plug domain"/>
    <property type="match status" value="1"/>
</dbReference>
<evidence type="ECO:0000256" key="1">
    <source>
        <dbReference type="ARBA" id="ARBA00004571"/>
    </source>
</evidence>
<keyword evidence="12" id="KW-0675">Receptor</keyword>
<dbReference type="Gene3D" id="2.40.170.20">
    <property type="entry name" value="TonB-dependent receptor, beta-barrel domain"/>
    <property type="match status" value="1"/>
</dbReference>
<evidence type="ECO:0000256" key="9">
    <source>
        <dbReference type="RuleBase" id="RU003357"/>
    </source>
</evidence>
<keyword evidence="5 9" id="KW-0798">TonB box</keyword>